<evidence type="ECO:0000313" key="1">
    <source>
        <dbReference type="EMBL" id="EFY88500.1"/>
    </source>
</evidence>
<organism evidence="2">
    <name type="scientific">Metarhizium acridum (strain CQMa 102)</name>
    <dbReference type="NCBI Taxonomy" id="655827"/>
    <lineage>
        <taxon>Eukaryota</taxon>
        <taxon>Fungi</taxon>
        <taxon>Dikarya</taxon>
        <taxon>Ascomycota</taxon>
        <taxon>Pezizomycotina</taxon>
        <taxon>Sordariomycetes</taxon>
        <taxon>Hypocreomycetidae</taxon>
        <taxon>Hypocreales</taxon>
        <taxon>Clavicipitaceae</taxon>
        <taxon>Metarhizium</taxon>
    </lineage>
</organism>
<dbReference type="PANTHER" id="PTHR45588:SF1">
    <property type="entry name" value="WW DOMAIN-CONTAINING PROTEIN"/>
    <property type="match status" value="1"/>
</dbReference>
<dbReference type="EMBL" id="GL698510">
    <property type="protein sequence ID" value="EFY88500.1"/>
    <property type="molecule type" value="Genomic_DNA"/>
</dbReference>
<dbReference type="PANTHER" id="PTHR45588">
    <property type="entry name" value="TPR DOMAIN-CONTAINING PROTEIN"/>
    <property type="match status" value="1"/>
</dbReference>
<reference evidence="1 2" key="1">
    <citation type="journal article" date="2011" name="PLoS Genet.">
        <title>Genome sequencing and comparative transcriptomics of the model entomopathogenic fungi Metarhizium anisopliae and M. acridum.</title>
        <authorList>
            <person name="Gao Q."/>
            <person name="Jin K."/>
            <person name="Ying S.H."/>
            <person name="Zhang Y."/>
            <person name="Xiao G."/>
            <person name="Shang Y."/>
            <person name="Duan Z."/>
            <person name="Hu X."/>
            <person name="Xie X.Q."/>
            <person name="Zhou G."/>
            <person name="Peng G."/>
            <person name="Luo Z."/>
            <person name="Huang W."/>
            <person name="Wang B."/>
            <person name="Fang W."/>
            <person name="Wang S."/>
            <person name="Zhong Y."/>
            <person name="Ma L.J."/>
            <person name="St Leger R.J."/>
            <person name="Zhao G.P."/>
            <person name="Pei Y."/>
            <person name="Feng M.G."/>
            <person name="Xia Y."/>
            <person name="Wang C."/>
        </authorList>
    </citation>
    <scope>NUCLEOTIDE SEQUENCE [LARGE SCALE GENOMIC DNA]</scope>
    <source>
        <strain evidence="1 2">CQMa 102</strain>
    </source>
</reference>
<dbReference type="Gene3D" id="1.25.40.10">
    <property type="entry name" value="Tetratricopeptide repeat domain"/>
    <property type="match status" value="1"/>
</dbReference>
<dbReference type="OrthoDB" id="414774at2759"/>
<protein>
    <submittedName>
        <fullName evidence="1">Tetratricopeptide repeat domain containing protein</fullName>
    </submittedName>
</protein>
<dbReference type="InParanoid" id="E9E696"/>
<name>E9E696_METAQ</name>
<proteinExistence type="predicted"/>
<dbReference type="AlphaFoldDB" id="E9E696"/>
<dbReference type="Proteomes" id="UP000002499">
    <property type="component" value="Unassembled WGS sequence"/>
</dbReference>
<dbReference type="HOGENOM" id="CLU_1713701_0_0_1"/>
<dbReference type="InterPro" id="IPR011990">
    <property type="entry name" value="TPR-like_helical_dom_sf"/>
</dbReference>
<keyword evidence="2" id="KW-1185">Reference proteome</keyword>
<sequence length="153" mass="17035">MTADTMKILCPDAGYLNHMPGHIYMLRALYEKAMTASEAAIRADDGPNDFFITGSATRHSPDVTTAMQHYARGVACASMKQTEDTERERQRFQDLQRVPPARRFLNNPGGRCARRGKKQAGRLAGLTQGNYAEAHDHLREAVRRDDNLGYAGP</sequence>
<dbReference type="STRING" id="655827.E9E696"/>
<gene>
    <name evidence="1" type="ORF">MAC_05394</name>
</gene>
<evidence type="ECO:0000313" key="2">
    <source>
        <dbReference type="Proteomes" id="UP000002499"/>
    </source>
</evidence>
<accession>E9E696</accession>